<sequence length="122" mass="14194">MTTEGKKGNREILEDFIKIYRSEPCLWNIKAKDYHNKVKKENAYRRLIEKLKEIDAAAANNAPSSSVDDIFIQYVRHRIELYTVADQLHLCRVAAKLPFKYTCTINLCMNTSANKQPPENEF</sequence>
<dbReference type="Pfam" id="PF10545">
    <property type="entry name" value="MADF_DNA_bdg"/>
    <property type="match status" value="1"/>
</dbReference>
<evidence type="ECO:0000313" key="3">
    <source>
        <dbReference type="Proteomes" id="UP001329430"/>
    </source>
</evidence>
<evidence type="ECO:0000313" key="2">
    <source>
        <dbReference type="EMBL" id="KAK5642441.1"/>
    </source>
</evidence>
<gene>
    <name evidence="2" type="ORF">RI129_008608</name>
</gene>
<dbReference type="InterPro" id="IPR006578">
    <property type="entry name" value="MADF-dom"/>
</dbReference>
<feature type="domain" description="MADF" evidence="1">
    <location>
        <begin position="15"/>
        <end position="96"/>
    </location>
</feature>
<organism evidence="2 3">
    <name type="scientific">Pyrocoelia pectoralis</name>
    <dbReference type="NCBI Taxonomy" id="417401"/>
    <lineage>
        <taxon>Eukaryota</taxon>
        <taxon>Metazoa</taxon>
        <taxon>Ecdysozoa</taxon>
        <taxon>Arthropoda</taxon>
        <taxon>Hexapoda</taxon>
        <taxon>Insecta</taxon>
        <taxon>Pterygota</taxon>
        <taxon>Neoptera</taxon>
        <taxon>Endopterygota</taxon>
        <taxon>Coleoptera</taxon>
        <taxon>Polyphaga</taxon>
        <taxon>Elateriformia</taxon>
        <taxon>Elateroidea</taxon>
        <taxon>Lampyridae</taxon>
        <taxon>Lampyrinae</taxon>
        <taxon>Pyrocoelia</taxon>
    </lineage>
</organism>
<reference evidence="2 3" key="1">
    <citation type="journal article" date="2024" name="Insects">
        <title>An Improved Chromosome-Level Genome Assembly of the Firefly Pyrocoelia pectoralis.</title>
        <authorList>
            <person name="Fu X."/>
            <person name="Meyer-Rochow V.B."/>
            <person name="Ballantyne L."/>
            <person name="Zhu X."/>
        </authorList>
    </citation>
    <scope>NUCLEOTIDE SEQUENCE [LARGE SCALE GENOMIC DNA]</scope>
    <source>
        <strain evidence="2">XCY_ONT2</strain>
    </source>
</reference>
<dbReference type="Proteomes" id="UP001329430">
    <property type="component" value="Chromosome 6"/>
</dbReference>
<dbReference type="EMBL" id="JAVRBK010000006">
    <property type="protein sequence ID" value="KAK5642441.1"/>
    <property type="molecule type" value="Genomic_DNA"/>
</dbReference>
<name>A0AAN7ZL16_9COLE</name>
<dbReference type="AlphaFoldDB" id="A0AAN7ZL16"/>
<proteinExistence type="predicted"/>
<dbReference type="PROSITE" id="PS51029">
    <property type="entry name" value="MADF"/>
    <property type="match status" value="1"/>
</dbReference>
<keyword evidence="3" id="KW-1185">Reference proteome</keyword>
<protein>
    <recommendedName>
        <fullName evidence="1">MADF domain-containing protein</fullName>
    </recommendedName>
</protein>
<comment type="caution">
    <text evidence="2">The sequence shown here is derived from an EMBL/GenBank/DDBJ whole genome shotgun (WGS) entry which is preliminary data.</text>
</comment>
<dbReference type="PANTHER" id="PTHR21505:SF8">
    <property type="entry name" value="DPT-YFP REPRESSOR BY OVEREXPRESSION, ISOFORM D-RELATED"/>
    <property type="match status" value="1"/>
</dbReference>
<accession>A0AAN7ZL16</accession>
<dbReference type="PANTHER" id="PTHR21505">
    <property type="entry name" value="MADF DOMAIN-CONTAINING PROTEIN-RELATED"/>
    <property type="match status" value="1"/>
</dbReference>
<evidence type="ECO:0000259" key="1">
    <source>
        <dbReference type="PROSITE" id="PS51029"/>
    </source>
</evidence>